<gene>
    <name evidence="2" type="ORF">UX60_C0017G0005</name>
</gene>
<dbReference type="Proteomes" id="UP000034487">
    <property type="component" value="Unassembled WGS sequence"/>
</dbReference>
<protein>
    <submittedName>
        <fullName evidence="2">Uncharacterized protein</fullName>
    </submittedName>
</protein>
<organism evidence="2 3">
    <name type="scientific">Berkelbacteria bacterium GW2011_GWA2_46_7</name>
    <dbReference type="NCBI Taxonomy" id="1618335"/>
    <lineage>
        <taxon>Bacteria</taxon>
        <taxon>Candidatus Berkelbacteria</taxon>
    </lineage>
</organism>
<proteinExistence type="predicted"/>
<sequence length="71" mass="8363">MFNSQEIGTLSESTGRAPTKAPSDVEPYCFDCFTERKIKKSLPDGWWGEKRRILIKGRWYALCHVHYNKRQ</sequence>
<evidence type="ECO:0000313" key="2">
    <source>
        <dbReference type="EMBL" id="KKU43771.1"/>
    </source>
</evidence>
<dbReference type="EMBL" id="LCMV01000017">
    <property type="protein sequence ID" value="KKU43771.1"/>
    <property type="molecule type" value="Genomic_DNA"/>
</dbReference>
<feature type="region of interest" description="Disordered" evidence="1">
    <location>
        <begin position="1"/>
        <end position="23"/>
    </location>
</feature>
<feature type="compositionally biased region" description="Polar residues" evidence="1">
    <location>
        <begin position="1"/>
        <end position="16"/>
    </location>
</feature>
<name>A0A0G1QFI9_9BACT</name>
<evidence type="ECO:0000313" key="3">
    <source>
        <dbReference type="Proteomes" id="UP000034487"/>
    </source>
</evidence>
<dbReference type="AlphaFoldDB" id="A0A0G1QFI9"/>
<evidence type="ECO:0000256" key="1">
    <source>
        <dbReference type="SAM" id="MobiDB-lite"/>
    </source>
</evidence>
<reference evidence="2 3" key="1">
    <citation type="journal article" date="2015" name="Nature">
        <title>rRNA introns, odd ribosomes, and small enigmatic genomes across a large radiation of phyla.</title>
        <authorList>
            <person name="Brown C.T."/>
            <person name="Hug L.A."/>
            <person name="Thomas B.C."/>
            <person name="Sharon I."/>
            <person name="Castelle C.J."/>
            <person name="Singh A."/>
            <person name="Wilkins M.J."/>
            <person name="Williams K.H."/>
            <person name="Banfield J.F."/>
        </authorList>
    </citation>
    <scope>NUCLEOTIDE SEQUENCE [LARGE SCALE GENOMIC DNA]</scope>
</reference>
<accession>A0A0G1QFI9</accession>
<comment type="caution">
    <text evidence="2">The sequence shown here is derived from an EMBL/GenBank/DDBJ whole genome shotgun (WGS) entry which is preliminary data.</text>
</comment>